<dbReference type="InterPro" id="IPR003100">
    <property type="entry name" value="PAZ_dom"/>
</dbReference>
<dbReference type="InterPro" id="IPR003165">
    <property type="entry name" value="Piwi"/>
</dbReference>
<dbReference type="Pfam" id="PF02170">
    <property type="entry name" value="PAZ"/>
    <property type="match status" value="1"/>
</dbReference>
<dbReference type="GO" id="GO:0008270">
    <property type="term" value="F:zinc ion binding"/>
    <property type="evidence" value="ECO:0007669"/>
    <property type="project" value="UniProtKB-KW"/>
</dbReference>
<dbReference type="SUPFAM" id="SSF53098">
    <property type="entry name" value="Ribonuclease H-like"/>
    <property type="match status" value="1"/>
</dbReference>
<comment type="similarity">
    <text evidence="2">Belongs to the argonaute family.</text>
</comment>
<dbReference type="AlphaFoldDB" id="A0A1Z5KDY4"/>
<dbReference type="InterPro" id="IPR036397">
    <property type="entry name" value="RNaseH_sf"/>
</dbReference>
<dbReference type="OrthoDB" id="445936at2759"/>
<feature type="compositionally biased region" description="Gly residues" evidence="3">
    <location>
        <begin position="28"/>
        <end position="60"/>
    </location>
</feature>
<feature type="domain" description="PAZ" evidence="5">
    <location>
        <begin position="329"/>
        <end position="437"/>
    </location>
</feature>
<dbReference type="EMBL" id="BDSP01000209">
    <property type="protein sequence ID" value="GAX24459.1"/>
    <property type="molecule type" value="Genomic_DNA"/>
</dbReference>
<feature type="compositionally biased region" description="Basic and acidic residues" evidence="3">
    <location>
        <begin position="7"/>
        <end position="27"/>
    </location>
</feature>
<sequence length="941" mass="103722">MHRGGRGGRESRGSSGRGDRGRGRGGDGNRGGGRGRGGDSSRGGGGGGGGGRDFRGGGGRGGREGRGRGPDFSQLTSCPQVSPSFSFWMFSLECRDKNNKLIDGRTRRFQLFQTGFWDLFMARQLSPQQIEDLKRVVFFQNLTFMSGRDIPGLSTPDQLPLTLCDGSTTNGDVMRIVHMQKLSAPKELSVAWNPAEEHVVLADLRCADCTQAFRDEQSLLQHCRQKGHQPVYSDETSVTKPASVAEFEMFANVALEGALRERMARWGREFIDPQSFTEPTDRNGQSLGVKIFKAYRCNFNLMRQSNTKSAVARLTLTIDLRAKLIRTATLLDALYKGNYSPSKGNLSKADMDNAKRTWIGETVITTYDKKCYPVVDLLFDHSPDSLMIPGTQTSHTQYFATRKKMKLKYPSAKPMVVVQGRNKSKIFLPAELVTGNELDPEVKEKLPMIAGFNPQERNKAIDVVREYLIPGAQTTRGAGGLLPALGIALQSPINATCKVMPVPSIIAAGVSVPKEKADNWAPVLSKAKFNVNTSQATTLNVVLVCSAFLIERGGGYKDTYDRIRDLVNGHNAKFRLGNKPHEVVKVDANKSHHGAVQKHFSGKVPANVFILDFTKPRGSMDPDYPVVKMILAQNGYISQFVNFNTYRHDEPRDMKRSNIILQGVARQILEKVGVRIWWVSIPKELPLPSVLVGVDVYHAPRVFNPITKEKVGKASVAAIVVQIVRKENDILTYTKTFVQEPGQEYQLNECLEQTVKAALKLLHEKPKSCVIWRDGIGEGAFATDAIDEMKGIRKGLGADAVVGTKKIENSVPLAYVVCQKRIATKFFAMEGQQPFGAPSGTLVEGFQGLRHHTFYINGRAPPFSTPKPVRFITVHRDAGLAQVDIPSLTWSSCHNYANWAGPVKLPAPTQYAHKLAELAGNMPDHGGSISAERYANTLYFL</sequence>
<dbReference type="InterPro" id="IPR012337">
    <property type="entry name" value="RNaseH-like_sf"/>
</dbReference>
<dbReference type="InterPro" id="IPR013087">
    <property type="entry name" value="Znf_C2H2_type"/>
</dbReference>
<evidence type="ECO:0000256" key="1">
    <source>
        <dbReference type="PROSITE-ProRule" id="PRU00042"/>
    </source>
</evidence>
<dbReference type="PROSITE" id="PS50821">
    <property type="entry name" value="PAZ"/>
    <property type="match status" value="1"/>
</dbReference>
<dbReference type="Gene3D" id="2.170.260.10">
    <property type="entry name" value="paz domain"/>
    <property type="match status" value="1"/>
</dbReference>
<evidence type="ECO:0000313" key="7">
    <source>
        <dbReference type="EMBL" id="GAX24459.1"/>
    </source>
</evidence>
<dbReference type="SMART" id="SM00950">
    <property type="entry name" value="Piwi"/>
    <property type="match status" value="1"/>
</dbReference>
<feature type="region of interest" description="Disordered" evidence="3">
    <location>
        <begin position="1"/>
        <end position="77"/>
    </location>
</feature>
<proteinExistence type="inferred from homology"/>
<evidence type="ECO:0000259" key="4">
    <source>
        <dbReference type="PROSITE" id="PS50157"/>
    </source>
</evidence>
<dbReference type="Proteomes" id="UP000198406">
    <property type="component" value="Unassembled WGS sequence"/>
</dbReference>
<gene>
    <name evidence="7" type="ORF">FisN_2Hh052</name>
</gene>
<dbReference type="SUPFAM" id="SSF101690">
    <property type="entry name" value="PAZ domain"/>
    <property type="match status" value="1"/>
</dbReference>
<accession>A0A1Z5KDY4</accession>
<comment type="caution">
    <text evidence="7">The sequence shown here is derived from an EMBL/GenBank/DDBJ whole genome shotgun (WGS) entry which is preliminary data.</text>
</comment>
<reference evidence="7 8" key="1">
    <citation type="journal article" date="2015" name="Plant Cell">
        <title>Oil accumulation by the oleaginous diatom Fistulifera solaris as revealed by the genome and transcriptome.</title>
        <authorList>
            <person name="Tanaka T."/>
            <person name="Maeda Y."/>
            <person name="Veluchamy A."/>
            <person name="Tanaka M."/>
            <person name="Abida H."/>
            <person name="Marechal E."/>
            <person name="Bowler C."/>
            <person name="Muto M."/>
            <person name="Sunaga Y."/>
            <person name="Tanaka M."/>
            <person name="Yoshino T."/>
            <person name="Taniguchi T."/>
            <person name="Fukuda Y."/>
            <person name="Nemoto M."/>
            <person name="Matsumoto M."/>
            <person name="Wong P.S."/>
            <person name="Aburatani S."/>
            <person name="Fujibuchi W."/>
        </authorList>
    </citation>
    <scope>NUCLEOTIDE SEQUENCE [LARGE SCALE GENOMIC DNA]</scope>
    <source>
        <strain evidence="7 8">JPCC DA0580</strain>
    </source>
</reference>
<dbReference type="Gene3D" id="3.30.420.10">
    <property type="entry name" value="Ribonuclease H-like superfamily/Ribonuclease H"/>
    <property type="match status" value="1"/>
</dbReference>
<name>A0A1Z5KDY4_FISSO</name>
<dbReference type="PROSITE" id="PS50822">
    <property type="entry name" value="PIWI"/>
    <property type="match status" value="1"/>
</dbReference>
<evidence type="ECO:0000313" key="8">
    <source>
        <dbReference type="Proteomes" id="UP000198406"/>
    </source>
</evidence>
<protein>
    <submittedName>
        <fullName evidence="7">Aubergine</fullName>
    </submittedName>
</protein>
<evidence type="ECO:0000256" key="2">
    <source>
        <dbReference type="RuleBase" id="RU361178"/>
    </source>
</evidence>
<dbReference type="PANTHER" id="PTHR22891">
    <property type="entry name" value="EUKARYOTIC TRANSLATION INITIATION FACTOR 2C"/>
    <property type="match status" value="1"/>
</dbReference>
<dbReference type="GO" id="GO:0003723">
    <property type="term" value="F:RNA binding"/>
    <property type="evidence" value="ECO:0007669"/>
    <property type="project" value="InterPro"/>
</dbReference>
<feature type="domain" description="Piwi" evidence="6">
    <location>
        <begin position="608"/>
        <end position="924"/>
    </location>
</feature>
<dbReference type="PROSITE" id="PS00028">
    <property type="entry name" value="ZINC_FINGER_C2H2_1"/>
    <property type="match status" value="1"/>
</dbReference>
<dbReference type="SMART" id="SM00949">
    <property type="entry name" value="PAZ"/>
    <property type="match status" value="1"/>
</dbReference>
<dbReference type="InParanoid" id="A0A1Z5KDY4"/>
<keyword evidence="1" id="KW-0863">Zinc-finger</keyword>
<dbReference type="Pfam" id="PF02171">
    <property type="entry name" value="Piwi"/>
    <property type="match status" value="1"/>
</dbReference>
<dbReference type="InterPro" id="IPR036085">
    <property type="entry name" value="PAZ_dom_sf"/>
</dbReference>
<organism evidence="7 8">
    <name type="scientific">Fistulifera solaris</name>
    <name type="common">Oleaginous diatom</name>
    <dbReference type="NCBI Taxonomy" id="1519565"/>
    <lineage>
        <taxon>Eukaryota</taxon>
        <taxon>Sar</taxon>
        <taxon>Stramenopiles</taxon>
        <taxon>Ochrophyta</taxon>
        <taxon>Bacillariophyta</taxon>
        <taxon>Bacillariophyceae</taxon>
        <taxon>Bacillariophycidae</taxon>
        <taxon>Naviculales</taxon>
        <taxon>Naviculaceae</taxon>
        <taxon>Fistulifera</taxon>
    </lineage>
</organism>
<evidence type="ECO:0000259" key="5">
    <source>
        <dbReference type="PROSITE" id="PS50821"/>
    </source>
</evidence>
<evidence type="ECO:0000259" key="6">
    <source>
        <dbReference type="PROSITE" id="PS50822"/>
    </source>
</evidence>
<dbReference type="PROSITE" id="PS50157">
    <property type="entry name" value="ZINC_FINGER_C2H2_2"/>
    <property type="match status" value="1"/>
</dbReference>
<keyword evidence="8" id="KW-1185">Reference proteome</keyword>
<feature type="domain" description="C2H2-type" evidence="4">
    <location>
        <begin position="204"/>
        <end position="228"/>
    </location>
</feature>
<keyword evidence="1" id="KW-0479">Metal-binding</keyword>
<keyword evidence="1" id="KW-0862">Zinc</keyword>
<evidence type="ECO:0000256" key="3">
    <source>
        <dbReference type="SAM" id="MobiDB-lite"/>
    </source>
</evidence>